<dbReference type="CDD" id="cd00082">
    <property type="entry name" value="HisKA"/>
    <property type="match status" value="1"/>
</dbReference>
<keyword evidence="8" id="KW-0547">Nucleotide-binding</keyword>
<dbReference type="Proteomes" id="UP000547674">
    <property type="component" value="Unassembled WGS sequence"/>
</dbReference>
<keyword evidence="5 17" id="KW-0597">Phosphoprotein</keyword>
<dbReference type="GO" id="GO:0005886">
    <property type="term" value="C:plasma membrane"/>
    <property type="evidence" value="ECO:0007669"/>
    <property type="project" value="UniProtKB-SubCell"/>
</dbReference>
<dbReference type="Pfam" id="PF00512">
    <property type="entry name" value="HisKA"/>
    <property type="match status" value="1"/>
</dbReference>
<evidence type="ECO:0000259" key="19">
    <source>
        <dbReference type="PROSITE" id="PS50109"/>
    </source>
</evidence>
<dbReference type="SMART" id="SM00387">
    <property type="entry name" value="HATPase_c"/>
    <property type="match status" value="1"/>
</dbReference>
<reference evidence="22 23" key="1">
    <citation type="submission" date="2020-03" db="EMBL/GenBank/DDBJ databases">
        <title>Metabolic flexibility allows generalist bacteria to become dominant in a frequently disturbed ecosystem.</title>
        <authorList>
            <person name="Chen Y.-J."/>
            <person name="Leung P.M."/>
            <person name="Bay S.K."/>
            <person name="Hugenholtz P."/>
            <person name="Kessler A.J."/>
            <person name="Shelley G."/>
            <person name="Waite D.W."/>
            <person name="Cook P.L."/>
            <person name="Greening C."/>
        </authorList>
    </citation>
    <scope>NUCLEOTIDE SEQUENCE [LARGE SCALE GENOMIC DNA]</scope>
    <source>
        <strain evidence="22">SS_bin_28</strain>
    </source>
</reference>
<keyword evidence="4" id="KW-1003">Cell membrane</keyword>
<dbReference type="InterPro" id="IPR036890">
    <property type="entry name" value="HATPase_C_sf"/>
</dbReference>
<dbReference type="InterPro" id="IPR003661">
    <property type="entry name" value="HisK_dim/P_dom"/>
</dbReference>
<sequence length="850" mass="93515">MIETAELGDFYAESRTALKPKMHRDLAKRSRVGAFVHPIVVALILVATEYRVTNTSVAVGFMAAFLFSGLFRFYLSRVFEDLYTKRPVVWLQSFHLSIITSSTLWGGLCATTVVLYGLEWTSLFVIICTAGVVSGAVTSLCPSRWLVRGYILTTTLPMIAASLFLGNAQGLAVAAAFMAYLAFEWIESQRANRDYWNSLITTDLLQIKAEELENAISVAENASHTKSEFLANMSHEIRTPMNGVLGMTDLLLETELNREQTELARTIKNSGESLLHILNDILDFSKIEAGKMDVENIEFSLHDIVNEVVDLFGTSATRKGLVLWAVIDPSLPKTLIGDSNRIRQVVSNLLGNAIKFTESGEVVVRADVLELGEAESKIKISVIDSGIGIPTERLGTIFESFTQADGSTSRTFGGTGLGLTISRSLVEIMGGTIQATSQAGQGSTFTIDLTLPHKTETLSLHSKMGQGSRAFIFASSPAIGESLRRNLEHEGFTVIHHDPSESFATISPNRVPSLSKDIVFVDKGYLTHHGDSLKSYYDRFDEAKNPTWVTISSRHEQNEEEVWIPEGPTLAIPSRWSAVKALIKACLKGTSYSSQTLERPEELAPEKPIAPGVRVLLVEDNAVNQALAKRILGRWKCDISLAKDGVEAVEMYEAGDFDVVFMDLQMPRRDGLEATKLIRRFERDHGHRTPIIAMTANAMKGDGDRCLDAGMDDYITKPVNIKLLREKLATWTAPKPEIAFDPDILLSQYDLPVVQMMLKQFRAETHDAIESLAKSVETGSPKEVADQAAELGTICSSLGAIALGKACEEIEAISNNPRQALTAAHVDAIRMHYDALIQELDSLQSNWRAA</sequence>
<dbReference type="SUPFAM" id="SSF52172">
    <property type="entry name" value="CheY-like"/>
    <property type="match status" value="1"/>
</dbReference>
<dbReference type="InterPro" id="IPR005467">
    <property type="entry name" value="His_kinase_dom"/>
</dbReference>
<accession>A0A7Y2E704</accession>
<evidence type="ECO:0000256" key="11">
    <source>
        <dbReference type="ARBA" id="ARBA00022989"/>
    </source>
</evidence>
<protein>
    <recommendedName>
        <fullName evidence="15">Sensory/regulatory protein RpfC</fullName>
        <ecNumber evidence="3">2.7.13.3</ecNumber>
    </recommendedName>
</protein>
<dbReference type="InterPro" id="IPR011006">
    <property type="entry name" value="CheY-like_superfamily"/>
</dbReference>
<evidence type="ECO:0000313" key="22">
    <source>
        <dbReference type="EMBL" id="NNF06361.1"/>
    </source>
</evidence>
<comment type="catalytic activity">
    <reaction evidence="1">
        <text>ATP + protein L-histidine = ADP + protein N-phospho-L-histidine.</text>
        <dbReference type="EC" id="2.7.13.3"/>
    </reaction>
</comment>
<dbReference type="Pfam" id="PF00072">
    <property type="entry name" value="Response_reg"/>
    <property type="match status" value="1"/>
</dbReference>
<keyword evidence="13 18" id="KW-0472">Membrane</keyword>
<dbReference type="PROSITE" id="PS50894">
    <property type="entry name" value="HPT"/>
    <property type="match status" value="1"/>
</dbReference>
<evidence type="ECO:0000256" key="8">
    <source>
        <dbReference type="ARBA" id="ARBA00022741"/>
    </source>
</evidence>
<evidence type="ECO:0000256" key="2">
    <source>
        <dbReference type="ARBA" id="ARBA00004651"/>
    </source>
</evidence>
<organism evidence="22 23">
    <name type="scientific">Eiseniibacteriota bacterium</name>
    <dbReference type="NCBI Taxonomy" id="2212470"/>
    <lineage>
        <taxon>Bacteria</taxon>
        <taxon>Candidatus Eiseniibacteriota</taxon>
    </lineage>
</organism>
<dbReference type="InterPro" id="IPR008207">
    <property type="entry name" value="Sig_transdc_His_kin_Hpt_dom"/>
</dbReference>
<comment type="subunit">
    <text evidence="14">At low DSF concentrations, interacts with RpfF.</text>
</comment>
<evidence type="ECO:0000256" key="10">
    <source>
        <dbReference type="ARBA" id="ARBA00022840"/>
    </source>
</evidence>
<dbReference type="CDD" id="cd16922">
    <property type="entry name" value="HATPase_EvgS-ArcB-TorS-like"/>
    <property type="match status" value="1"/>
</dbReference>
<evidence type="ECO:0000256" key="4">
    <source>
        <dbReference type="ARBA" id="ARBA00022475"/>
    </source>
</evidence>
<feature type="domain" description="HPt" evidence="21">
    <location>
        <begin position="750"/>
        <end position="850"/>
    </location>
</feature>
<dbReference type="PROSITE" id="PS50109">
    <property type="entry name" value="HIS_KIN"/>
    <property type="match status" value="1"/>
</dbReference>
<dbReference type="Gene3D" id="3.30.565.10">
    <property type="entry name" value="Histidine kinase-like ATPase, C-terminal domain"/>
    <property type="match status" value="1"/>
</dbReference>
<evidence type="ECO:0000256" key="6">
    <source>
        <dbReference type="ARBA" id="ARBA00022679"/>
    </source>
</evidence>
<evidence type="ECO:0000256" key="18">
    <source>
        <dbReference type="SAM" id="Phobius"/>
    </source>
</evidence>
<evidence type="ECO:0000256" key="13">
    <source>
        <dbReference type="ARBA" id="ARBA00023136"/>
    </source>
</evidence>
<dbReference type="SUPFAM" id="SSF47226">
    <property type="entry name" value="Histidine-containing phosphotransfer domain, HPT domain"/>
    <property type="match status" value="1"/>
</dbReference>
<dbReference type="InterPro" id="IPR003594">
    <property type="entry name" value="HATPase_dom"/>
</dbReference>
<evidence type="ECO:0000313" key="23">
    <source>
        <dbReference type="Proteomes" id="UP000547674"/>
    </source>
</evidence>
<dbReference type="SUPFAM" id="SSF47384">
    <property type="entry name" value="Homodimeric domain of signal transducing histidine kinase"/>
    <property type="match status" value="1"/>
</dbReference>
<evidence type="ECO:0000256" key="1">
    <source>
        <dbReference type="ARBA" id="ARBA00000085"/>
    </source>
</evidence>
<feature type="transmembrane region" description="Helical" evidence="18">
    <location>
        <begin position="32"/>
        <end position="50"/>
    </location>
</feature>
<evidence type="ECO:0000256" key="3">
    <source>
        <dbReference type="ARBA" id="ARBA00012438"/>
    </source>
</evidence>
<comment type="caution">
    <text evidence="16">Lacks conserved residue(s) required for the propagation of feature annotation.</text>
</comment>
<feature type="domain" description="Response regulatory" evidence="20">
    <location>
        <begin position="614"/>
        <end position="732"/>
    </location>
</feature>
<dbReference type="PANTHER" id="PTHR45339:SF1">
    <property type="entry name" value="HYBRID SIGNAL TRANSDUCTION HISTIDINE KINASE J"/>
    <property type="match status" value="1"/>
</dbReference>
<dbReference type="FunFam" id="1.10.287.130:FF:000002">
    <property type="entry name" value="Two-component osmosensing histidine kinase"/>
    <property type="match status" value="1"/>
</dbReference>
<dbReference type="Gene3D" id="1.20.120.160">
    <property type="entry name" value="HPT domain"/>
    <property type="match status" value="1"/>
</dbReference>
<feature type="transmembrane region" description="Helical" evidence="18">
    <location>
        <begin position="56"/>
        <end position="75"/>
    </location>
</feature>
<dbReference type="Pfam" id="PF01627">
    <property type="entry name" value="Hpt"/>
    <property type="match status" value="1"/>
</dbReference>
<dbReference type="InterPro" id="IPR036097">
    <property type="entry name" value="HisK_dim/P_sf"/>
</dbReference>
<proteinExistence type="predicted"/>
<evidence type="ECO:0000259" key="21">
    <source>
        <dbReference type="PROSITE" id="PS50894"/>
    </source>
</evidence>
<comment type="subcellular location">
    <subcellularLocation>
        <location evidence="2">Cell membrane</location>
        <topology evidence="2">Multi-pass membrane protein</topology>
    </subcellularLocation>
</comment>
<keyword evidence="12" id="KW-0902">Two-component regulatory system</keyword>
<dbReference type="SMART" id="SM00388">
    <property type="entry name" value="HisKA"/>
    <property type="match status" value="1"/>
</dbReference>
<dbReference type="FunFam" id="3.30.565.10:FF:000010">
    <property type="entry name" value="Sensor histidine kinase RcsC"/>
    <property type="match status" value="1"/>
</dbReference>
<dbReference type="Gene3D" id="3.40.50.2300">
    <property type="match status" value="1"/>
</dbReference>
<keyword evidence="6" id="KW-0808">Transferase</keyword>
<dbReference type="SMART" id="SM00448">
    <property type="entry name" value="REC"/>
    <property type="match status" value="1"/>
</dbReference>
<name>A0A7Y2E704_UNCEI</name>
<dbReference type="InterPro" id="IPR036641">
    <property type="entry name" value="HPT_dom_sf"/>
</dbReference>
<dbReference type="PANTHER" id="PTHR45339">
    <property type="entry name" value="HYBRID SIGNAL TRANSDUCTION HISTIDINE KINASE J"/>
    <property type="match status" value="1"/>
</dbReference>
<evidence type="ECO:0000256" key="14">
    <source>
        <dbReference type="ARBA" id="ARBA00064003"/>
    </source>
</evidence>
<feature type="modified residue" description="4-aspartylphosphate" evidence="17">
    <location>
        <position position="663"/>
    </location>
</feature>
<dbReference type="InterPro" id="IPR001789">
    <property type="entry name" value="Sig_transdc_resp-reg_receiver"/>
</dbReference>
<keyword evidence="11 18" id="KW-1133">Transmembrane helix</keyword>
<dbReference type="SUPFAM" id="SSF55874">
    <property type="entry name" value="ATPase domain of HSP90 chaperone/DNA topoisomerase II/histidine kinase"/>
    <property type="match status" value="1"/>
</dbReference>
<keyword evidence="10" id="KW-0067">ATP-binding</keyword>
<dbReference type="GO" id="GO:0000155">
    <property type="term" value="F:phosphorelay sensor kinase activity"/>
    <property type="evidence" value="ECO:0007669"/>
    <property type="project" value="InterPro"/>
</dbReference>
<feature type="transmembrane region" description="Helical" evidence="18">
    <location>
        <begin position="124"/>
        <end position="147"/>
    </location>
</feature>
<evidence type="ECO:0000256" key="15">
    <source>
        <dbReference type="ARBA" id="ARBA00068150"/>
    </source>
</evidence>
<dbReference type="AlphaFoldDB" id="A0A7Y2E704"/>
<evidence type="ECO:0000259" key="20">
    <source>
        <dbReference type="PROSITE" id="PS50110"/>
    </source>
</evidence>
<comment type="caution">
    <text evidence="22">The sequence shown here is derived from an EMBL/GenBank/DDBJ whole genome shotgun (WGS) entry which is preliminary data.</text>
</comment>
<dbReference type="PROSITE" id="PS50110">
    <property type="entry name" value="RESPONSE_REGULATORY"/>
    <property type="match status" value="1"/>
</dbReference>
<evidence type="ECO:0000256" key="16">
    <source>
        <dbReference type="PROSITE-ProRule" id="PRU00110"/>
    </source>
</evidence>
<keyword evidence="7 18" id="KW-0812">Transmembrane</keyword>
<dbReference type="InterPro" id="IPR004358">
    <property type="entry name" value="Sig_transdc_His_kin-like_C"/>
</dbReference>
<dbReference type="EC" id="2.7.13.3" evidence="3"/>
<keyword evidence="9" id="KW-0418">Kinase</keyword>
<gene>
    <name evidence="22" type="ORF">HKN21_06345</name>
</gene>
<evidence type="ECO:0000256" key="7">
    <source>
        <dbReference type="ARBA" id="ARBA00022692"/>
    </source>
</evidence>
<evidence type="ECO:0000256" key="5">
    <source>
        <dbReference type="ARBA" id="ARBA00022553"/>
    </source>
</evidence>
<evidence type="ECO:0000256" key="9">
    <source>
        <dbReference type="ARBA" id="ARBA00022777"/>
    </source>
</evidence>
<dbReference type="PRINTS" id="PR00344">
    <property type="entry name" value="BCTRLSENSOR"/>
</dbReference>
<dbReference type="GO" id="GO:0005524">
    <property type="term" value="F:ATP binding"/>
    <property type="evidence" value="ECO:0007669"/>
    <property type="project" value="UniProtKB-KW"/>
</dbReference>
<evidence type="ECO:0000256" key="17">
    <source>
        <dbReference type="PROSITE-ProRule" id="PRU00169"/>
    </source>
</evidence>
<dbReference type="Pfam" id="PF02518">
    <property type="entry name" value="HATPase_c"/>
    <property type="match status" value="1"/>
</dbReference>
<dbReference type="EMBL" id="JABDJR010000239">
    <property type="protein sequence ID" value="NNF06361.1"/>
    <property type="molecule type" value="Genomic_DNA"/>
</dbReference>
<feature type="transmembrane region" description="Helical" evidence="18">
    <location>
        <begin position="159"/>
        <end position="183"/>
    </location>
</feature>
<dbReference type="CDD" id="cd17546">
    <property type="entry name" value="REC_hyHK_CKI1_RcsC-like"/>
    <property type="match status" value="1"/>
</dbReference>
<feature type="transmembrane region" description="Helical" evidence="18">
    <location>
        <begin position="96"/>
        <end position="118"/>
    </location>
</feature>
<dbReference type="Gene3D" id="1.10.287.130">
    <property type="match status" value="1"/>
</dbReference>
<feature type="domain" description="Histidine kinase" evidence="19">
    <location>
        <begin position="232"/>
        <end position="453"/>
    </location>
</feature>
<evidence type="ECO:0000256" key="12">
    <source>
        <dbReference type="ARBA" id="ARBA00023012"/>
    </source>
</evidence>